<comment type="cofactor">
    <cofactor evidence="1">
        <name>FAD</name>
        <dbReference type="ChEBI" id="CHEBI:57692"/>
    </cofactor>
</comment>
<dbReference type="InterPro" id="IPR006093">
    <property type="entry name" value="Oxy_OxRdtase_FAD_BS"/>
</dbReference>
<dbReference type="InterPro" id="IPR016166">
    <property type="entry name" value="FAD-bd_PCMH"/>
</dbReference>
<keyword evidence="4" id="KW-0732">Signal</keyword>
<dbReference type="Pfam" id="PF01565">
    <property type="entry name" value="FAD_binding_4"/>
    <property type="match status" value="1"/>
</dbReference>
<dbReference type="PROSITE" id="PS00862">
    <property type="entry name" value="OX2_COVAL_FAD"/>
    <property type="match status" value="1"/>
</dbReference>
<evidence type="ECO:0000313" key="9">
    <source>
        <dbReference type="EMBL" id="WJZ96995.1"/>
    </source>
</evidence>
<dbReference type="EMBL" id="CP126657">
    <property type="protein sequence ID" value="WJZ96995.1"/>
    <property type="molecule type" value="Genomic_DNA"/>
</dbReference>
<protein>
    <recommendedName>
        <fullName evidence="8">FAD-binding PCMH-type domain-containing protein</fullName>
    </recommendedName>
</protein>
<evidence type="ECO:0000256" key="2">
    <source>
        <dbReference type="ARBA" id="ARBA00005466"/>
    </source>
</evidence>
<dbReference type="InterPro" id="IPR016167">
    <property type="entry name" value="FAD-bd_PCMH_sub1"/>
</dbReference>
<comment type="similarity">
    <text evidence="2">Belongs to the oxygen-dependent FAD-linked oxidoreductase family.</text>
</comment>
<dbReference type="InterPro" id="IPR012951">
    <property type="entry name" value="BBE"/>
</dbReference>
<evidence type="ECO:0000256" key="5">
    <source>
        <dbReference type="ARBA" id="ARBA00022827"/>
    </source>
</evidence>
<dbReference type="Gene3D" id="3.30.465.10">
    <property type="match status" value="1"/>
</dbReference>
<keyword evidence="6" id="KW-0560">Oxidoreductase</keyword>
<dbReference type="PANTHER" id="PTHR32448">
    <property type="entry name" value="OS08G0158400 PROTEIN"/>
    <property type="match status" value="1"/>
</dbReference>
<evidence type="ECO:0000256" key="4">
    <source>
        <dbReference type="ARBA" id="ARBA00022729"/>
    </source>
</evidence>
<feature type="domain" description="FAD-binding PCMH-type" evidence="8">
    <location>
        <begin position="272"/>
        <end position="446"/>
    </location>
</feature>
<dbReference type="SUPFAM" id="SSF56176">
    <property type="entry name" value="FAD-binding/transporter-associated domain-like"/>
    <property type="match status" value="1"/>
</dbReference>
<dbReference type="InterPro" id="IPR016169">
    <property type="entry name" value="FAD-bd_PCMH_sub2"/>
</dbReference>
<evidence type="ECO:0000256" key="1">
    <source>
        <dbReference type="ARBA" id="ARBA00001974"/>
    </source>
</evidence>
<evidence type="ECO:0000259" key="8">
    <source>
        <dbReference type="PROSITE" id="PS51387"/>
    </source>
</evidence>
<dbReference type="Gene3D" id="2.40.70.10">
    <property type="entry name" value="Acid Proteases"/>
    <property type="match status" value="1"/>
</dbReference>
<dbReference type="InterPro" id="IPR036318">
    <property type="entry name" value="FAD-bd_PCMH-like_sf"/>
</dbReference>
<sequence length="737" mass="84135">MVEGYNFFMQPLVNIPRLNEEEDWRRTSIFQTRVACQGRLCTLIIDGGSCSNLASEELVEKLNLKTEDHPNPYQIAWVNDTSILVSSRCLVTFNFSNNFELSAWCDVLPMKVAHIMLGRPWLFDERVQHDGYENTYTLVRNGRKKILRPMKEIPPHKQPEEKVAPLKLEEPSNILIKKQVKVTRKDEEIINDESRKQEVMKLILDQPIEELKEVEEVSEESMFDFPRPNIICMSIHSTPHAKSAQIIHQPNSSLYSYFLQSSQQNPRWLNASTSKPLLILTPFHESEIQAAILCSRKQGLQIRTRSGGHDYEGLSYLSEAPFIIVDLIYLGTVSVDIEDETAWVQAGATLGELYYSISMKSHIHGFPAGICPTVGVGGHFSGGGFGTLLRKYGLAADNILDAYLIDVNGRILNRESMGESLFWAIRGGGGASFGILVSWKIKLVRVPPTVTVFTIHKTLEQGATKLVHRWQYVADQLHEDIFIRIIIQDVGGQSSGKKMTIQASFNSLFLGGVDKLIPLMGKSFPELGLQAGDCTEMTWIESVLYFAGFPRGNSLDVLLNRTHPDRSYFKAKSDYVKEPIPEVGLEGVWERFLKEQIVFMIMDPYGGRMNKISESELPFPHRKGNLYNIQYLVKWEVNEAKISNKHVHWIRMLFQYMRPFVSKSPRAAYLNYRDLDLGINNQDNASYSQAWVWGTKYFKGNFFRLAWVKAKVDPDNFFRNEQSIPPLPHMENKKKVV</sequence>
<organism evidence="9 10">
    <name type="scientific">Vitis vinifera</name>
    <name type="common">Grape</name>
    <dbReference type="NCBI Taxonomy" id="29760"/>
    <lineage>
        <taxon>Eukaryota</taxon>
        <taxon>Viridiplantae</taxon>
        <taxon>Streptophyta</taxon>
        <taxon>Embryophyta</taxon>
        <taxon>Tracheophyta</taxon>
        <taxon>Spermatophyta</taxon>
        <taxon>Magnoliopsida</taxon>
        <taxon>eudicotyledons</taxon>
        <taxon>Gunneridae</taxon>
        <taxon>Pentapetalae</taxon>
        <taxon>rosids</taxon>
        <taxon>Vitales</taxon>
        <taxon>Vitaceae</taxon>
        <taxon>Viteae</taxon>
        <taxon>Vitis</taxon>
    </lineage>
</organism>
<dbReference type="InterPro" id="IPR006094">
    <property type="entry name" value="Oxid_FAD_bind_N"/>
</dbReference>
<keyword evidence="10" id="KW-1185">Reference proteome</keyword>
<name>A0ABY9CSD1_VITVI</name>
<dbReference type="Pfam" id="PF08031">
    <property type="entry name" value="BBE"/>
    <property type="match status" value="1"/>
</dbReference>
<dbReference type="PROSITE" id="PS51387">
    <property type="entry name" value="FAD_PCMH"/>
    <property type="match status" value="1"/>
</dbReference>
<dbReference type="InterPro" id="IPR021109">
    <property type="entry name" value="Peptidase_aspartic_dom_sf"/>
</dbReference>
<dbReference type="CDD" id="cd00303">
    <property type="entry name" value="retropepsin_like"/>
    <property type="match status" value="1"/>
</dbReference>
<dbReference type="Gene3D" id="3.30.43.10">
    <property type="entry name" value="Uridine Diphospho-n-acetylenolpyruvylglucosamine Reductase, domain 2"/>
    <property type="match status" value="1"/>
</dbReference>
<keyword evidence="3" id="KW-0285">Flavoprotein</keyword>
<evidence type="ECO:0000256" key="3">
    <source>
        <dbReference type="ARBA" id="ARBA00022630"/>
    </source>
</evidence>
<gene>
    <name evidence="9" type="ORF">VitviT2T_015631</name>
</gene>
<proteinExistence type="inferred from homology"/>
<reference evidence="9 10" key="1">
    <citation type="journal article" date="2023" name="Hortic Res">
        <title>The complete reference genome for grapevine (Vitis vinifera L.) genetics and breeding.</title>
        <authorList>
            <person name="Shi X."/>
            <person name="Cao S."/>
            <person name="Wang X."/>
            <person name="Huang S."/>
            <person name="Wang Y."/>
            <person name="Liu Z."/>
            <person name="Liu W."/>
            <person name="Leng X."/>
            <person name="Peng Y."/>
            <person name="Wang N."/>
            <person name="Wang Y."/>
            <person name="Ma Z."/>
            <person name="Xu X."/>
            <person name="Zhang F."/>
            <person name="Xue H."/>
            <person name="Zhong H."/>
            <person name="Wang Y."/>
            <person name="Zhang K."/>
            <person name="Velt A."/>
            <person name="Avia K."/>
            <person name="Holtgrawe D."/>
            <person name="Grimplet J."/>
            <person name="Matus J.T."/>
            <person name="Ware D."/>
            <person name="Wu X."/>
            <person name="Wang H."/>
            <person name="Liu C."/>
            <person name="Fang Y."/>
            <person name="Rustenholz C."/>
            <person name="Cheng Z."/>
            <person name="Xiao H."/>
            <person name="Zhou Y."/>
        </authorList>
    </citation>
    <scope>NUCLEOTIDE SEQUENCE [LARGE SCALE GENOMIC DNA]</scope>
    <source>
        <strain evidence="10">cv. Pinot noir / PN40024</strain>
        <tissue evidence="9">Leaf</tissue>
    </source>
</reference>
<accession>A0ABY9CSD1</accession>
<evidence type="ECO:0000256" key="6">
    <source>
        <dbReference type="ARBA" id="ARBA00023002"/>
    </source>
</evidence>
<keyword evidence="7" id="KW-0325">Glycoprotein</keyword>
<evidence type="ECO:0000256" key="7">
    <source>
        <dbReference type="ARBA" id="ARBA00023180"/>
    </source>
</evidence>
<evidence type="ECO:0000313" key="10">
    <source>
        <dbReference type="Proteomes" id="UP001227230"/>
    </source>
</evidence>
<keyword evidence="5" id="KW-0274">FAD</keyword>
<dbReference type="Gene3D" id="3.40.462.20">
    <property type="match status" value="1"/>
</dbReference>
<dbReference type="Proteomes" id="UP001227230">
    <property type="component" value="Chromosome 10"/>
</dbReference>